<dbReference type="EMBL" id="CAJZBQ010000001">
    <property type="protein sequence ID" value="CAG9309843.1"/>
    <property type="molecule type" value="Genomic_DNA"/>
</dbReference>
<organism evidence="1 2">
    <name type="scientific">Blepharisma stoltei</name>
    <dbReference type="NCBI Taxonomy" id="1481888"/>
    <lineage>
        <taxon>Eukaryota</taxon>
        <taxon>Sar</taxon>
        <taxon>Alveolata</taxon>
        <taxon>Ciliophora</taxon>
        <taxon>Postciliodesmatophora</taxon>
        <taxon>Heterotrichea</taxon>
        <taxon>Heterotrichida</taxon>
        <taxon>Blepharismidae</taxon>
        <taxon>Blepharisma</taxon>
    </lineage>
</organism>
<evidence type="ECO:0000313" key="1">
    <source>
        <dbReference type="EMBL" id="CAG9309843.1"/>
    </source>
</evidence>
<name>A0AAU9I369_9CILI</name>
<keyword evidence="2" id="KW-1185">Reference proteome</keyword>
<dbReference type="Proteomes" id="UP001162131">
    <property type="component" value="Unassembled WGS sequence"/>
</dbReference>
<evidence type="ECO:0000313" key="2">
    <source>
        <dbReference type="Proteomes" id="UP001162131"/>
    </source>
</evidence>
<reference evidence="1" key="1">
    <citation type="submission" date="2021-09" db="EMBL/GenBank/DDBJ databases">
        <authorList>
            <consortium name="AG Swart"/>
            <person name="Singh M."/>
            <person name="Singh A."/>
            <person name="Seah K."/>
            <person name="Emmerich C."/>
        </authorList>
    </citation>
    <scope>NUCLEOTIDE SEQUENCE</scope>
    <source>
        <strain evidence="1">ATCC30299</strain>
    </source>
</reference>
<dbReference type="AlphaFoldDB" id="A0AAU9I369"/>
<proteinExistence type="predicted"/>
<comment type="caution">
    <text evidence="1">The sequence shown here is derived from an EMBL/GenBank/DDBJ whole genome shotgun (WGS) entry which is preliminary data.</text>
</comment>
<gene>
    <name evidence="1" type="ORF">BSTOLATCC_MIC58</name>
</gene>
<accession>A0AAU9I369</accession>
<sequence length="88" mass="10061">MYLKAYKAPFFTNLATGGLFWYPGLLRPSDIETFISVEGLFGIEVVLSGHMISEESAICPSVMLPTLIFLPFWMFNKVKFETNKELFE</sequence>
<protein>
    <submittedName>
        <fullName evidence="1">Uncharacterized protein</fullName>
    </submittedName>
</protein>